<dbReference type="Pfam" id="PF17853">
    <property type="entry name" value="GGDEF_2"/>
    <property type="match status" value="1"/>
</dbReference>
<dbReference type="Gene3D" id="1.10.10.2840">
    <property type="entry name" value="PucR C-terminal helix-turn-helix domain"/>
    <property type="match status" value="1"/>
</dbReference>
<dbReference type="InterPro" id="IPR041522">
    <property type="entry name" value="CdaR_GGDEF"/>
</dbReference>
<protein>
    <submittedName>
        <fullName evidence="5">PucR family transcriptional regulator</fullName>
    </submittedName>
</protein>
<dbReference type="Pfam" id="PF14361">
    <property type="entry name" value="RsbRD_N"/>
    <property type="match status" value="1"/>
</dbReference>
<dbReference type="PANTHER" id="PTHR33744">
    <property type="entry name" value="CARBOHYDRATE DIACID REGULATOR"/>
    <property type="match status" value="1"/>
</dbReference>
<organism evidence="5">
    <name type="scientific">Streptomyces sp. R39</name>
    <dbReference type="NCBI Taxonomy" id="3238631"/>
    <lineage>
        <taxon>Bacteria</taxon>
        <taxon>Bacillati</taxon>
        <taxon>Actinomycetota</taxon>
        <taxon>Actinomycetes</taxon>
        <taxon>Kitasatosporales</taxon>
        <taxon>Streptomycetaceae</taxon>
        <taxon>Streptomyces</taxon>
    </lineage>
</organism>
<evidence type="ECO:0000259" key="4">
    <source>
        <dbReference type="Pfam" id="PF17853"/>
    </source>
</evidence>
<comment type="similarity">
    <text evidence="1">Belongs to the CdaR family.</text>
</comment>
<feature type="domain" description="RsbT co-antagonist protein RsbRD N-terminal" evidence="3">
    <location>
        <begin position="23"/>
        <end position="159"/>
    </location>
</feature>
<evidence type="ECO:0000259" key="3">
    <source>
        <dbReference type="Pfam" id="PF14361"/>
    </source>
</evidence>
<dbReference type="InterPro" id="IPR025736">
    <property type="entry name" value="PucR_C-HTH_dom"/>
</dbReference>
<dbReference type="InterPro" id="IPR051448">
    <property type="entry name" value="CdaR-like_regulators"/>
</dbReference>
<name>A0AB39QYD5_9ACTN</name>
<dbReference type="AlphaFoldDB" id="A0AB39QYD5"/>
<gene>
    <name evidence="5" type="ORF">AB5J52_35685</name>
</gene>
<accession>A0AB39QYD5</accession>
<dbReference type="RefSeq" id="WP_369226157.1">
    <property type="nucleotide sequence ID" value="NZ_CP163441.1"/>
</dbReference>
<reference evidence="5" key="1">
    <citation type="submission" date="2024-07" db="EMBL/GenBank/DDBJ databases">
        <authorList>
            <person name="Yu S.T."/>
        </authorList>
    </citation>
    <scope>NUCLEOTIDE SEQUENCE</scope>
    <source>
        <strain evidence="5">R39</strain>
    </source>
</reference>
<dbReference type="PANTHER" id="PTHR33744:SF1">
    <property type="entry name" value="DNA-BINDING TRANSCRIPTIONAL ACTIVATOR ADER"/>
    <property type="match status" value="1"/>
</dbReference>
<dbReference type="InterPro" id="IPR042070">
    <property type="entry name" value="PucR_C-HTH_sf"/>
</dbReference>
<evidence type="ECO:0000259" key="2">
    <source>
        <dbReference type="Pfam" id="PF13556"/>
    </source>
</evidence>
<dbReference type="Pfam" id="PF13556">
    <property type="entry name" value="HTH_30"/>
    <property type="match status" value="1"/>
</dbReference>
<sequence>MQRRPPVPEIAAVAQSLRPRLAELVERAARRIRDEIDVYGPSGTVPEGELRASLRRNIDSMLAQFARGSGPDLTEPGGTGRLRAVQGGPLPDVLRAYRIGFAEVWTVVAEEAARLRVDPAVMVAATADAWQLADEYSDALTSSYRQATAELVRARERERSALTEALLSGRINDPGALWEVAQTLGLPRKGPFVAVAAEVTILGHEPLGEVEAQLAAHGIPSAWALRPDLHIGITSLLRPDAFDLTMTVLRRGATARVGMSPAFASLDRTGQALRHARLAMKSRPAGTAAVVRFQDDPLTLVMAATPEAAADLARGVMGPVLALGKDASAVLLDTFQCWIDAAGNAVATARALHCHPNTVRYRLRKLEGLTGRSLQAPGDTAELVAALRAVRVLPDTAADGNARP</sequence>
<dbReference type="InterPro" id="IPR025751">
    <property type="entry name" value="RsbRD_N_dom"/>
</dbReference>
<evidence type="ECO:0000313" key="5">
    <source>
        <dbReference type="EMBL" id="XDQ47181.1"/>
    </source>
</evidence>
<proteinExistence type="inferred from homology"/>
<feature type="domain" description="CdaR GGDEF-like" evidence="4">
    <location>
        <begin position="169"/>
        <end position="281"/>
    </location>
</feature>
<dbReference type="EMBL" id="CP163441">
    <property type="protein sequence ID" value="XDQ47181.1"/>
    <property type="molecule type" value="Genomic_DNA"/>
</dbReference>
<feature type="domain" description="PucR C-terminal helix-turn-helix" evidence="2">
    <location>
        <begin position="331"/>
        <end position="389"/>
    </location>
</feature>
<evidence type="ECO:0000256" key="1">
    <source>
        <dbReference type="ARBA" id="ARBA00006754"/>
    </source>
</evidence>